<accession>A0A9P4TSA1</accession>
<gene>
    <name evidence="3" type="ORF">EJ08DRAFT_554131</name>
</gene>
<keyword evidence="2" id="KW-0812">Transmembrane</keyword>
<feature type="transmembrane region" description="Helical" evidence="2">
    <location>
        <begin position="12"/>
        <end position="35"/>
    </location>
</feature>
<reference evidence="3" key="1">
    <citation type="journal article" date="2020" name="Stud. Mycol.">
        <title>101 Dothideomycetes genomes: a test case for predicting lifestyles and emergence of pathogens.</title>
        <authorList>
            <person name="Haridas S."/>
            <person name="Albert R."/>
            <person name="Binder M."/>
            <person name="Bloem J."/>
            <person name="Labutti K."/>
            <person name="Salamov A."/>
            <person name="Andreopoulos B."/>
            <person name="Baker S."/>
            <person name="Barry K."/>
            <person name="Bills G."/>
            <person name="Bluhm B."/>
            <person name="Cannon C."/>
            <person name="Castanera R."/>
            <person name="Culley D."/>
            <person name="Daum C."/>
            <person name="Ezra D."/>
            <person name="Gonzalez J."/>
            <person name="Henrissat B."/>
            <person name="Kuo A."/>
            <person name="Liang C."/>
            <person name="Lipzen A."/>
            <person name="Lutzoni F."/>
            <person name="Magnuson J."/>
            <person name="Mondo S."/>
            <person name="Nolan M."/>
            <person name="Ohm R."/>
            <person name="Pangilinan J."/>
            <person name="Park H.-J."/>
            <person name="Ramirez L."/>
            <person name="Alfaro M."/>
            <person name="Sun H."/>
            <person name="Tritt A."/>
            <person name="Yoshinaga Y."/>
            <person name="Zwiers L.-H."/>
            <person name="Turgeon B."/>
            <person name="Goodwin S."/>
            <person name="Spatafora J."/>
            <person name="Crous P."/>
            <person name="Grigoriev I."/>
        </authorList>
    </citation>
    <scope>NUCLEOTIDE SEQUENCE</scope>
    <source>
        <strain evidence="3">CBS 130266</strain>
    </source>
</reference>
<feature type="region of interest" description="Disordered" evidence="1">
    <location>
        <begin position="74"/>
        <end position="99"/>
    </location>
</feature>
<dbReference type="OrthoDB" id="4492972at2759"/>
<name>A0A9P4TSA1_9PEZI</name>
<dbReference type="EMBL" id="MU007118">
    <property type="protein sequence ID" value="KAF2419615.1"/>
    <property type="molecule type" value="Genomic_DNA"/>
</dbReference>
<feature type="non-terminal residue" evidence="3">
    <location>
        <position position="1"/>
    </location>
</feature>
<keyword evidence="2" id="KW-1133">Transmembrane helix</keyword>
<keyword evidence="2" id="KW-0472">Membrane</keyword>
<dbReference type="AlphaFoldDB" id="A0A9P4TSA1"/>
<proteinExistence type="predicted"/>
<evidence type="ECO:0000256" key="2">
    <source>
        <dbReference type="SAM" id="Phobius"/>
    </source>
</evidence>
<keyword evidence="4" id="KW-1185">Reference proteome</keyword>
<evidence type="ECO:0000256" key="1">
    <source>
        <dbReference type="SAM" id="MobiDB-lite"/>
    </source>
</evidence>
<organism evidence="3 4">
    <name type="scientific">Tothia fuscella</name>
    <dbReference type="NCBI Taxonomy" id="1048955"/>
    <lineage>
        <taxon>Eukaryota</taxon>
        <taxon>Fungi</taxon>
        <taxon>Dikarya</taxon>
        <taxon>Ascomycota</taxon>
        <taxon>Pezizomycotina</taxon>
        <taxon>Dothideomycetes</taxon>
        <taxon>Pleosporomycetidae</taxon>
        <taxon>Venturiales</taxon>
        <taxon>Cylindrosympodiaceae</taxon>
        <taxon>Tothia</taxon>
    </lineage>
</organism>
<feature type="non-terminal residue" evidence="3">
    <location>
        <position position="204"/>
    </location>
</feature>
<evidence type="ECO:0000313" key="3">
    <source>
        <dbReference type="EMBL" id="KAF2419615.1"/>
    </source>
</evidence>
<dbReference type="Proteomes" id="UP000800235">
    <property type="component" value="Unassembled WGS sequence"/>
</dbReference>
<protein>
    <submittedName>
        <fullName evidence="3">Uncharacterized protein</fullName>
    </submittedName>
</protein>
<comment type="caution">
    <text evidence="3">The sequence shown here is derived from an EMBL/GenBank/DDBJ whole genome shotgun (WGS) entry which is preliminary data.</text>
</comment>
<evidence type="ECO:0000313" key="4">
    <source>
        <dbReference type="Proteomes" id="UP000800235"/>
    </source>
</evidence>
<feature type="compositionally biased region" description="Polar residues" evidence="1">
    <location>
        <begin position="78"/>
        <end position="92"/>
    </location>
</feature>
<feature type="region of interest" description="Disordered" evidence="1">
    <location>
        <begin position="159"/>
        <end position="204"/>
    </location>
</feature>
<feature type="compositionally biased region" description="Polar residues" evidence="1">
    <location>
        <begin position="193"/>
        <end position="204"/>
    </location>
</feature>
<sequence>IFNPLYLLVPPALILISVPLTILAVLTSVIAFTLLTIRVSIVYFDLALALVRSPLFTESPKAAPHIRTTQYVDGVSKGRSSVHSKPNPSSVQDSRKHGPAKSESFATLLLLGGGAQGRSRDFEGVGGWRDAGEDAVEEALWLSMNSRLELPAVTVTPARQRRHQRSLTGGSIGLGQRWSGHSHYSPESIRMSPVQSRARTPSVG</sequence>